<dbReference type="InterPro" id="IPR033315">
    <property type="entry name" value="Fan1-like"/>
</dbReference>
<dbReference type="EC" id="3.1.4.1" evidence="5"/>
<dbReference type="Pfam" id="PF18081">
    <property type="entry name" value="FANC_SAP"/>
    <property type="match status" value="1"/>
</dbReference>
<dbReference type="PANTHER" id="PTHR15749:SF4">
    <property type="entry name" value="FANCONI-ASSOCIATED NUCLEASE 1"/>
    <property type="match status" value="1"/>
</dbReference>
<keyword evidence="9" id="KW-0460">Magnesium</keyword>
<evidence type="ECO:0000256" key="7">
    <source>
        <dbReference type="ARBA" id="ARBA00022723"/>
    </source>
</evidence>
<evidence type="ECO:0000313" key="12">
    <source>
        <dbReference type="EMBL" id="MTW09001.1"/>
    </source>
</evidence>
<evidence type="ECO:0000256" key="4">
    <source>
        <dbReference type="ARBA" id="ARBA00005533"/>
    </source>
</evidence>
<organism evidence="12 13">
    <name type="scientific">Massilia eburnea</name>
    <dbReference type="NCBI Taxonomy" id="1776165"/>
    <lineage>
        <taxon>Bacteria</taxon>
        <taxon>Pseudomonadati</taxon>
        <taxon>Pseudomonadota</taxon>
        <taxon>Betaproteobacteria</taxon>
        <taxon>Burkholderiales</taxon>
        <taxon>Oxalobacteraceae</taxon>
        <taxon>Telluria group</taxon>
        <taxon>Massilia</taxon>
    </lineage>
</organism>
<dbReference type="SMART" id="SM00990">
    <property type="entry name" value="VRR_NUC"/>
    <property type="match status" value="1"/>
</dbReference>
<dbReference type="InterPro" id="IPR011856">
    <property type="entry name" value="tRNA_endonuc-like_dom_sf"/>
</dbReference>
<dbReference type="Pfam" id="PF21315">
    <property type="entry name" value="FAN1_HTH"/>
    <property type="match status" value="1"/>
</dbReference>
<comment type="caution">
    <text evidence="12">The sequence shown here is derived from an EMBL/GenBank/DDBJ whole genome shotgun (WGS) entry which is preliminary data.</text>
</comment>
<evidence type="ECO:0000256" key="3">
    <source>
        <dbReference type="ARBA" id="ARBA00001946"/>
    </source>
</evidence>
<comment type="cofactor">
    <cofactor evidence="2">
        <name>Mn(2+)</name>
        <dbReference type="ChEBI" id="CHEBI:29035"/>
    </cofactor>
</comment>
<evidence type="ECO:0000256" key="6">
    <source>
        <dbReference type="ARBA" id="ARBA00022722"/>
    </source>
</evidence>
<accession>A0A6L6QAE6</accession>
<sequence>MNQILENPFYYLDNFHQVLHWIGERYSDLLTDEEAGFLASFPTLPQPSRALFVRMVMRKGELFRASKLSYPEIGCTMSAAAPLVEQGWLVQDPELTLDELFDLLQKPEITRVFALSGAERSARKAEQLEALRERHEGSHRFTTWYADAGDQVYHILSKPLCDRLRLIFFGNFHQDWSEFVLSNLGIYRYEKVEFSPAARGFRSRRDIDDYLALHACRERFSEGEDPLLLARELPALAEDNEWLLSRRQKMLFQFGQQLEKLGNWAGAFELYEQCAYPGARARAIRVLEKDERLGLAYEWLQRAQAAPESEAERQQLLRIAPRLRRKLGHMREPAHKPTPVERIDLVLPMPAEEWWVEGVVRDHLWQDEAPCFYVENALANSLFGLLCWDAVFAAIPGAFFHPFHHGPADLHSADFQRRRAALFETCMARLGDGSYRDAIRANFAAKAGLQSPFVYWDAIDEALLGLALDCIPAAHLKLWFERILLDIKANRSGFPDLIRFWPDEKRYQMVEVKGPGDRLQDNQLRWIDYCAEHGMPVSVCYLAWEE</sequence>
<dbReference type="GO" id="GO:0036297">
    <property type="term" value="P:interstrand cross-link repair"/>
    <property type="evidence" value="ECO:0007669"/>
    <property type="project" value="InterPro"/>
</dbReference>
<evidence type="ECO:0000256" key="5">
    <source>
        <dbReference type="ARBA" id="ARBA00012029"/>
    </source>
</evidence>
<keyword evidence="7" id="KW-0479">Metal-binding</keyword>
<dbReference type="PANTHER" id="PTHR15749">
    <property type="entry name" value="FANCONI-ASSOCIATED NUCLEASE 1"/>
    <property type="match status" value="1"/>
</dbReference>
<dbReference type="EMBL" id="WNKX01000001">
    <property type="protein sequence ID" value="MTW09001.1"/>
    <property type="molecule type" value="Genomic_DNA"/>
</dbReference>
<dbReference type="GO" id="GO:0004528">
    <property type="term" value="F:phosphodiesterase I activity"/>
    <property type="evidence" value="ECO:0007669"/>
    <property type="project" value="UniProtKB-EC"/>
</dbReference>
<evidence type="ECO:0000256" key="1">
    <source>
        <dbReference type="ARBA" id="ARBA00000983"/>
    </source>
</evidence>
<dbReference type="Proteomes" id="UP000472320">
    <property type="component" value="Unassembled WGS sequence"/>
</dbReference>
<reference evidence="12 13" key="1">
    <citation type="submission" date="2019-11" db="EMBL/GenBank/DDBJ databases">
        <title>Type strains purchased from KCTC, JCM and DSMZ.</title>
        <authorList>
            <person name="Lu H."/>
        </authorList>
    </citation>
    <scope>NUCLEOTIDE SEQUENCE [LARGE SCALE GENOMIC DNA]</scope>
    <source>
        <strain evidence="12 13">JCM 31587</strain>
    </source>
</reference>
<evidence type="ECO:0000256" key="2">
    <source>
        <dbReference type="ARBA" id="ARBA00001936"/>
    </source>
</evidence>
<protein>
    <recommendedName>
        <fullName evidence="5">phosphodiesterase I</fullName>
        <ecNumber evidence="5">3.1.4.1</ecNumber>
    </recommendedName>
</protein>
<keyword evidence="13" id="KW-1185">Reference proteome</keyword>
<evidence type="ECO:0000256" key="9">
    <source>
        <dbReference type="ARBA" id="ARBA00022842"/>
    </source>
</evidence>
<comment type="catalytic activity">
    <reaction evidence="1">
        <text>Hydrolytically removes 5'-nucleotides successively from the 3'-hydroxy termini of 3'-hydroxy-terminated oligonucleotides.</text>
        <dbReference type="EC" id="3.1.4.1"/>
    </reaction>
</comment>
<comment type="cofactor">
    <cofactor evidence="3">
        <name>Mg(2+)</name>
        <dbReference type="ChEBI" id="CHEBI:18420"/>
    </cofactor>
</comment>
<gene>
    <name evidence="12" type="ORF">GM658_00155</name>
</gene>
<dbReference type="RefSeq" id="WP_155451997.1">
    <property type="nucleotide sequence ID" value="NZ_WNKX01000001.1"/>
</dbReference>
<dbReference type="GO" id="GO:0046872">
    <property type="term" value="F:metal ion binding"/>
    <property type="evidence" value="ECO:0007669"/>
    <property type="project" value="UniProtKB-KW"/>
</dbReference>
<evidence type="ECO:0000259" key="11">
    <source>
        <dbReference type="SMART" id="SM00990"/>
    </source>
</evidence>
<feature type="domain" description="VRR-NUC" evidence="11">
    <location>
        <begin position="430"/>
        <end position="544"/>
    </location>
</feature>
<dbReference type="AlphaFoldDB" id="A0A6L6QAE6"/>
<dbReference type="Gene3D" id="3.40.1350.10">
    <property type="match status" value="1"/>
</dbReference>
<dbReference type="InterPro" id="IPR040603">
    <property type="entry name" value="FAN1_SAP_bact"/>
</dbReference>
<dbReference type="OrthoDB" id="9803913at2"/>
<dbReference type="GO" id="GO:0003676">
    <property type="term" value="F:nucleic acid binding"/>
    <property type="evidence" value="ECO:0007669"/>
    <property type="project" value="InterPro"/>
</dbReference>
<dbReference type="InterPro" id="IPR014883">
    <property type="entry name" value="VRR_NUC"/>
</dbReference>
<dbReference type="Pfam" id="PF08774">
    <property type="entry name" value="VRR_NUC"/>
    <property type="match status" value="1"/>
</dbReference>
<evidence type="ECO:0000313" key="13">
    <source>
        <dbReference type="Proteomes" id="UP000472320"/>
    </source>
</evidence>
<keyword evidence="10" id="KW-0464">Manganese</keyword>
<evidence type="ECO:0000256" key="10">
    <source>
        <dbReference type="ARBA" id="ARBA00023211"/>
    </source>
</evidence>
<evidence type="ECO:0000256" key="8">
    <source>
        <dbReference type="ARBA" id="ARBA00022801"/>
    </source>
</evidence>
<keyword evidence="6" id="KW-0540">Nuclease</keyword>
<comment type="similarity">
    <text evidence="4">Belongs to the FAN1 family.</text>
</comment>
<keyword evidence="8" id="KW-0378">Hydrolase</keyword>
<proteinExistence type="inferred from homology"/>
<name>A0A6L6QAE6_9BURK</name>
<dbReference type="InterPro" id="IPR049125">
    <property type="entry name" value="FAN1-like_WH"/>
</dbReference>